<keyword evidence="2" id="KW-1185">Reference proteome</keyword>
<protein>
    <submittedName>
        <fullName evidence="3">Secreted protein</fullName>
    </submittedName>
</protein>
<name>A0A183BER6_9TREM</name>
<accession>A0A183BER6</accession>
<reference evidence="1 2" key="2">
    <citation type="submission" date="2018-11" db="EMBL/GenBank/DDBJ databases">
        <authorList>
            <consortium name="Pathogen Informatics"/>
        </authorList>
    </citation>
    <scope>NUCLEOTIDE SEQUENCE [LARGE SCALE GENOMIC DNA]</scope>
    <source>
        <strain evidence="1 2">Egypt</strain>
    </source>
</reference>
<dbReference type="Proteomes" id="UP000272942">
    <property type="component" value="Unassembled WGS sequence"/>
</dbReference>
<evidence type="ECO:0000313" key="3">
    <source>
        <dbReference type="WBParaSite" id="ECPE_0001774601-mRNA-1"/>
    </source>
</evidence>
<reference evidence="3" key="1">
    <citation type="submission" date="2016-06" db="UniProtKB">
        <authorList>
            <consortium name="WormBaseParasite"/>
        </authorList>
    </citation>
    <scope>IDENTIFICATION</scope>
</reference>
<dbReference type="EMBL" id="UZAN01070914">
    <property type="protein sequence ID" value="VDP95009.1"/>
    <property type="molecule type" value="Genomic_DNA"/>
</dbReference>
<gene>
    <name evidence="1" type="ORF">ECPE_LOCUS17701</name>
</gene>
<evidence type="ECO:0000313" key="1">
    <source>
        <dbReference type="EMBL" id="VDP95009.1"/>
    </source>
</evidence>
<dbReference type="WBParaSite" id="ECPE_0001774601-mRNA-1">
    <property type="protein sequence ID" value="ECPE_0001774601-mRNA-1"/>
    <property type="gene ID" value="ECPE_0001774601"/>
</dbReference>
<evidence type="ECO:0000313" key="2">
    <source>
        <dbReference type="Proteomes" id="UP000272942"/>
    </source>
</evidence>
<sequence length="97" mass="11518">MMLIFVADIMRVKNKTCLLFVCFWSMVHRLLYKARMGKPHWMWHPMYSVSKCPNICNSSSPLDLIHSKRFRAHLSICQTTPYGFFADDVCFFTFRSE</sequence>
<proteinExistence type="predicted"/>
<organism evidence="3">
    <name type="scientific">Echinostoma caproni</name>
    <dbReference type="NCBI Taxonomy" id="27848"/>
    <lineage>
        <taxon>Eukaryota</taxon>
        <taxon>Metazoa</taxon>
        <taxon>Spiralia</taxon>
        <taxon>Lophotrochozoa</taxon>
        <taxon>Platyhelminthes</taxon>
        <taxon>Trematoda</taxon>
        <taxon>Digenea</taxon>
        <taxon>Plagiorchiida</taxon>
        <taxon>Echinostomata</taxon>
        <taxon>Echinostomatoidea</taxon>
        <taxon>Echinostomatidae</taxon>
        <taxon>Echinostoma</taxon>
    </lineage>
</organism>
<dbReference type="AlphaFoldDB" id="A0A183BER6"/>